<feature type="binding site" evidence="5">
    <location>
        <position position="412"/>
    </location>
    <ligand>
        <name>substrate</name>
    </ligand>
</feature>
<dbReference type="RefSeq" id="WP_136448016.1">
    <property type="nucleotide sequence ID" value="NZ_SSXH01000215.1"/>
</dbReference>
<feature type="domain" description="FAD-binding PCMH-type" evidence="9">
    <location>
        <begin position="101"/>
        <end position="282"/>
    </location>
</feature>
<dbReference type="SUPFAM" id="SSF56176">
    <property type="entry name" value="FAD-binding/transporter-associated domain-like"/>
    <property type="match status" value="1"/>
</dbReference>
<dbReference type="InterPro" id="IPR004113">
    <property type="entry name" value="FAD-bd_oxidored_4_C"/>
</dbReference>
<dbReference type="InterPro" id="IPR016169">
    <property type="entry name" value="FAD-bd_PCMH_sub2"/>
</dbReference>
<evidence type="ECO:0000256" key="8">
    <source>
        <dbReference type="SAM" id="MobiDB-lite"/>
    </source>
</evidence>
<dbReference type="Pfam" id="PF01565">
    <property type="entry name" value="FAD_binding_4"/>
    <property type="match status" value="1"/>
</dbReference>
<evidence type="ECO:0000256" key="2">
    <source>
        <dbReference type="ARBA" id="ARBA00022630"/>
    </source>
</evidence>
<comment type="similarity">
    <text evidence="1">Belongs to the FAD-binding oxidoreductase/transferase type 4 family.</text>
</comment>
<dbReference type="SUPFAM" id="SSF55103">
    <property type="entry name" value="FAD-linked oxidases, C-terminal domain"/>
    <property type="match status" value="1"/>
</dbReference>
<protein>
    <submittedName>
        <fullName evidence="10">FAD-binding oxidoreductase</fullName>
    </submittedName>
</protein>
<comment type="cofactor">
    <cofactor evidence="6">
        <name>FAD</name>
        <dbReference type="ChEBI" id="CHEBI:57692"/>
    </cofactor>
</comment>
<feature type="site" description="Important for enzyme activity" evidence="7">
    <location>
        <position position="317"/>
    </location>
</feature>
<dbReference type="InterPro" id="IPR016164">
    <property type="entry name" value="FAD-linked_Oxase-like_C"/>
</dbReference>
<dbReference type="Gene3D" id="3.30.465.10">
    <property type="match status" value="1"/>
</dbReference>
<sequence length="588" mass="62290">MVEHMKWWGWGRESVSFSHGDKPDLAPFVRTHIGLDITRPPAQPPAFADLAIPAPTLPEPLRAALVAAVGAEHVHTDAHDRVVHAYGKSLRDLVRIRNADLGRLPDAVVYPDGEQAVRAVLAAALDADAVVIPFGGGTNISGSLEAPRDETRPVLSVDLGRLDRVLEIDADARLARIQAGALGPHLEEQLNAQGWTLGHFPDSFSHSTLGGWIATRSSGMQSDKYGDIAEITRAVRVVTPAGILATRPVPSQSTGPSVREMILGSEGRLGIITEATVQVHRVAEERVILGYFFPTWDDALVALRQIAESEASPTVTRVSDANETRFSFATRKKGSLATGLVSAGLKQYLRRVRNYDLDQMCLSFIGFEGTPAHVKAQRKIVGEIVGRHGGICVGTGPGQLYDQKKFDTPYIRDFLLGQGAVADVSETSASWSQLAPLYRGVVARANKAFAEIGVDGWIMCHLSHSYHSGACLYFTFAYESPATLAAIEGYDTVKSAIQQGFLDLAGTLSHHHAVGLEHASWLGDDISPAGVHLLSVLFDGIDPGHNLNPGKIIPGAGAGAGAGAGGSAKDGGLTGDGGSAADGEYTAG</sequence>
<evidence type="ECO:0000256" key="5">
    <source>
        <dbReference type="PIRSR" id="PIRSR625650-2"/>
    </source>
</evidence>
<feature type="binding site" evidence="6">
    <location>
        <begin position="215"/>
        <end position="218"/>
    </location>
    <ligand>
        <name>FAD</name>
        <dbReference type="ChEBI" id="CHEBI:57692"/>
    </ligand>
</feature>
<dbReference type="InterPro" id="IPR036318">
    <property type="entry name" value="FAD-bd_PCMH-like_sf"/>
</dbReference>
<dbReference type="AlphaFoldDB" id="A0A4V6S8E5"/>
<dbReference type="OrthoDB" id="9811557at2"/>
<comment type="caution">
    <text evidence="10">The sequence shown here is derived from an EMBL/GenBank/DDBJ whole genome shotgun (WGS) entry which is preliminary data.</text>
</comment>
<proteinExistence type="inferred from homology"/>
<gene>
    <name evidence="10" type="ORF">E7Y31_10610</name>
</gene>
<keyword evidence="11" id="KW-1185">Reference proteome</keyword>
<dbReference type="GO" id="GO:0008610">
    <property type="term" value="P:lipid biosynthetic process"/>
    <property type="evidence" value="ECO:0007669"/>
    <property type="project" value="InterPro"/>
</dbReference>
<feature type="binding site" evidence="6">
    <location>
        <begin position="266"/>
        <end position="272"/>
    </location>
    <ligand>
        <name>FAD</name>
        <dbReference type="ChEBI" id="CHEBI:57692"/>
    </ligand>
</feature>
<feature type="active site" description="Proton donor/acceptor" evidence="4">
    <location>
        <position position="473"/>
    </location>
</feature>
<dbReference type="Gene3D" id="3.30.70.3450">
    <property type="match status" value="1"/>
</dbReference>
<dbReference type="PANTHER" id="PTHR46568">
    <property type="entry name" value="ALKYLDIHYDROXYACETONEPHOSPHATE SYNTHASE, PEROXISOMAL"/>
    <property type="match status" value="1"/>
</dbReference>
<evidence type="ECO:0000256" key="1">
    <source>
        <dbReference type="ARBA" id="ARBA00008000"/>
    </source>
</evidence>
<evidence type="ECO:0000313" key="11">
    <source>
        <dbReference type="Proteomes" id="UP000305282"/>
    </source>
</evidence>
<evidence type="ECO:0000313" key="10">
    <source>
        <dbReference type="EMBL" id="THJ74579.1"/>
    </source>
</evidence>
<keyword evidence="2" id="KW-0285">Flavoprotein</keyword>
<feature type="binding site" evidence="6">
    <location>
        <begin position="202"/>
        <end position="208"/>
    </location>
    <ligand>
        <name>FAD</name>
        <dbReference type="ChEBI" id="CHEBI:57692"/>
    </ligand>
</feature>
<evidence type="ECO:0000259" key="9">
    <source>
        <dbReference type="PROSITE" id="PS51387"/>
    </source>
</evidence>
<dbReference type="EMBL" id="SSXH01000215">
    <property type="protein sequence ID" value="THJ74579.1"/>
    <property type="molecule type" value="Genomic_DNA"/>
</dbReference>
<keyword evidence="3 6" id="KW-0274">FAD</keyword>
<evidence type="ECO:0000256" key="6">
    <source>
        <dbReference type="PIRSR" id="PIRSR625650-3"/>
    </source>
</evidence>
<dbReference type="InterPro" id="IPR016166">
    <property type="entry name" value="FAD-bd_PCMH"/>
</dbReference>
<dbReference type="Pfam" id="PF02913">
    <property type="entry name" value="FAD-oxidase_C"/>
    <property type="match status" value="1"/>
</dbReference>
<dbReference type="Gene3D" id="3.30.300.330">
    <property type="match status" value="1"/>
</dbReference>
<dbReference type="GO" id="GO:0008609">
    <property type="term" value="F:alkylglycerone-phosphate synthase activity"/>
    <property type="evidence" value="ECO:0007669"/>
    <property type="project" value="InterPro"/>
</dbReference>
<dbReference type="PROSITE" id="PS51387">
    <property type="entry name" value="FAD_PCMH"/>
    <property type="match status" value="1"/>
</dbReference>
<dbReference type="PANTHER" id="PTHR46568:SF1">
    <property type="entry name" value="ALKYLDIHYDROXYACETONEPHOSPHATE SYNTHASE, PEROXISOMAL"/>
    <property type="match status" value="1"/>
</dbReference>
<dbReference type="GO" id="GO:0071949">
    <property type="term" value="F:FAD binding"/>
    <property type="evidence" value="ECO:0007669"/>
    <property type="project" value="InterPro"/>
</dbReference>
<reference evidence="10 11" key="1">
    <citation type="submission" date="2019-04" db="EMBL/GenBank/DDBJ databases">
        <title>Draft genome sequences for three unisolated Alnus-infective Frankia Sp+ strains, AgTrS, AiOr and AvVan, the first sequenced Frankia strains able to sporulate in-planta.</title>
        <authorList>
            <person name="Bethencourt L."/>
            <person name="Vautrin F."/>
            <person name="Taib N."/>
            <person name="Dubost A."/>
            <person name="Castro-Garcia L."/>
            <person name="Imbaud O."/>
            <person name="Abrouk D."/>
            <person name="Fournier P."/>
            <person name="Briolay J."/>
            <person name="Nguyen A."/>
            <person name="Normand P."/>
            <person name="Fernandez M.P."/>
            <person name="Brochier-Armanet C."/>
            <person name="Herrera-Belaroussi A."/>
        </authorList>
    </citation>
    <scope>NUCLEOTIDE SEQUENCE [LARGE SCALE GENOMIC DNA]</scope>
    <source>
        <strain evidence="10 11">AvVan</strain>
    </source>
</reference>
<evidence type="ECO:0000256" key="4">
    <source>
        <dbReference type="PIRSR" id="PIRSR625650-1"/>
    </source>
</evidence>
<feature type="region of interest" description="Disordered" evidence="8">
    <location>
        <begin position="563"/>
        <end position="588"/>
    </location>
</feature>
<feature type="compositionally biased region" description="Gly residues" evidence="8">
    <location>
        <begin position="563"/>
        <end position="580"/>
    </location>
</feature>
<dbReference type="InterPro" id="IPR025650">
    <property type="entry name" value="Alkyl-DHAP_Synthase"/>
</dbReference>
<evidence type="ECO:0000256" key="7">
    <source>
        <dbReference type="PIRSR" id="PIRSR625650-4"/>
    </source>
</evidence>
<name>A0A4V6S8E5_9ACTN</name>
<dbReference type="Proteomes" id="UP000305282">
    <property type="component" value="Unassembled WGS sequence"/>
</dbReference>
<evidence type="ECO:0000256" key="3">
    <source>
        <dbReference type="ARBA" id="ARBA00022827"/>
    </source>
</evidence>
<organism evidence="10 11">
    <name type="scientific">Candidatus Frankia alpina</name>
    <dbReference type="NCBI Taxonomy" id="2699483"/>
    <lineage>
        <taxon>Bacteria</taxon>
        <taxon>Bacillati</taxon>
        <taxon>Actinomycetota</taxon>
        <taxon>Actinomycetes</taxon>
        <taxon>Frankiales</taxon>
        <taxon>Frankiaceae</taxon>
        <taxon>Frankia</taxon>
    </lineage>
</organism>
<accession>A0A4V6S8E5</accession>
<dbReference type="InterPro" id="IPR006094">
    <property type="entry name" value="Oxid_FAD_bind_N"/>
</dbReference>